<protein>
    <recommendedName>
        <fullName evidence="3">EGF-like domain-containing protein</fullName>
    </recommendedName>
</protein>
<dbReference type="PROSITE" id="PS01186">
    <property type="entry name" value="EGF_2"/>
    <property type="match status" value="1"/>
</dbReference>
<dbReference type="SMART" id="SM00181">
    <property type="entry name" value="EGF"/>
    <property type="match status" value="2"/>
</dbReference>
<dbReference type="PROSITE" id="PS00022">
    <property type="entry name" value="EGF_1"/>
    <property type="match status" value="1"/>
</dbReference>
<evidence type="ECO:0000313" key="5">
    <source>
        <dbReference type="Proteomes" id="UP000053237"/>
    </source>
</evidence>
<sequence length="338" mass="36728">MRRAQLISLSIFLGHFVGNASEETLKFKYYCTSDSYCASKFPGTVCISVEQYGDVIRKCTPNTITRPACRQDRSGLCPSYQRPELGYLNAHCIFVADSIKLEKDSGSNRMLASNDSENGTQAPAIIQKEDANEDEKYAEILIGNKTVRGIYKCVDAADCANQAYNPSDCESAKCGQLAGPTNVCSYHGTCTYKTSSNISSRVCSCSAGFDGSKCERTLSGACDVDCGVGGDCVSGSCMCKAGYDGKITITHVMLKRGLAPVVQATAVPRADLPKILAQRKTAEKEIARLERTERQFVTARYVLPNAAFVQQALVLIVFLIPSAMEYPTRWYCCAQSLG</sequence>
<evidence type="ECO:0000259" key="3">
    <source>
        <dbReference type="PROSITE" id="PS50026"/>
    </source>
</evidence>
<keyword evidence="1" id="KW-0245">EGF-like domain</keyword>
<evidence type="ECO:0000313" key="4">
    <source>
        <dbReference type="EMBL" id="CCI39765.1"/>
    </source>
</evidence>
<dbReference type="InParanoid" id="A0A024G0C6"/>
<reference evidence="4 5" key="1">
    <citation type="submission" date="2012-05" db="EMBL/GenBank/DDBJ databases">
        <title>Recombination and specialization in a pathogen metapopulation.</title>
        <authorList>
            <person name="Gardiner A."/>
            <person name="Kemen E."/>
            <person name="Schultz-Larsen T."/>
            <person name="MacLean D."/>
            <person name="Van Oosterhout C."/>
            <person name="Jones J.D.G."/>
        </authorList>
    </citation>
    <scope>NUCLEOTIDE SEQUENCE [LARGE SCALE GENOMIC DNA]</scope>
    <source>
        <strain evidence="4 5">Ac Nc2</strain>
    </source>
</reference>
<comment type="caution">
    <text evidence="1">Lacks conserved residue(s) required for the propagation of feature annotation.</text>
</comment>
<organism evidence="4 5">
    <name type="scientific">Albugo candida</name>
    <dbReference type="NCBI Taxonomy" id="65357"/>
    <lineage>
        <taxon>Eukaryota</taxon>
        <taxon>Sar</taxon>
        <taxon>Stramenopiles</taxon>
        <taxon>Oomycota</taxon>
        <taxon>Peronosporomycetes</taxon>
        <taxon>Albuginales</taxon>
        <taxon>Albuginaceae</taxon>
        <taxon>Albugo</taxon>
    </lineage>
</organism>
<dbReference type="InterPro" id="IPR000742">
    <property type="entry name" value="EGF"/>
</dbReference>
<feature type="disulfide bond" evidence="1">
    <location>
        <begin position="205"/>
        <end position="214"/>
    </location>
</feature>
<evidence type="ECO:0000256" key="1">
    <source>
        <dbReference type="PROSITE-ProRule" id="PRU00076"/>
    </source>
</evidence>
<feature type="chain" id="PRO_5001529207" description="EGF-like domain-containing protein" evidence="2">
    <location>
        <begin position="22"/>
        <end position="338"/>
    </location>
</feature>
<dbReference type="Proteomes" id="UP000053237">
    <property type="component" value="Unassembled WGS sequence"/>
</dbReference>
<dbReference type="STRING" id="65357.A0A024G0C6"/>
<accession>A0A024G0C6</accession>
<comment type="caution">
    <text evidence="4">The sequence shown here is derived from an EMBL/GenBank/DDBJ whole genome shotgun (WGS) entry which is preliminary data.</text>
</comment>
<feature type="signal peptide" evidence="2">
    <location>
        <begin position="1"/>
        <end position="21"/>
    </location>
</feature>
<dbReference type="AlphaFoldDB" id="A0A024G0C6"/>
<keyword evidence="2" id="KW-0732">Signal</keyword>
<dbReference type="EMBL" id="CAIX01000003">
    <property type="protein sequence ID" value="CCI39765.1"/>
    <property type="molecule type" value="Genomic_DNA"/>
</dbReference>
<feature type="domain" description="EGF-like" evidence="3">
    <location>
        <begin position="170"/>
        <end position="215"/>
    </location>
</feature>
<proteinExistence type="predicted"/>
<dbReference type="Gene3D" id="2.10.25.10">
    <property type="entry name" value="Laminin"/>
    <property type="match status" value="1"/>
</dbReference>
<dbReference type="PROSITE" id="PS50026">
    <property type="entry name" value="EGF_3"/>
    <property type="match status" value="1"/>
</dbReference>
<keyword evidence="1" id="KW-1015">Disulfide bond</keyword>
<gene>
    <name evidence="4" type="ORF">BN9_005480</name>
</gene>
<keyword evidence="5" id="KW-1185">Reference proteome</keyword>
<name>A0A024G0C6_9STRA</name>
<evidence type="ECO:0000256" key="2">
    <source>
        <dbReference type="SAM" id="SignalP"/>
    </source>
</evidence>
<dbReference type="OrthoDB" id="6130531at2759"/>